<organism evidence="12 13">
    <name type="scientific">Paramecium bursaria Chlorella virus MT325</name>
    <name type="common">PBCV-MT325</name>
    <dbReference type="NCBI Taxonomy" id="346932"/>
    <lineage>
        <taxon>Viruses</taxon>
        <taxon>Varidnaviria</taxon>
        <taxon>Bamfordvirae</taxon>
        <taxon>Nucleocytoviricota</taxon>
        <taxon>Megaviricetes</taxon>
        <taxon>Algavirales</taxon>
        <taxon>Phycodnaviridae</taxon>
        <taxon>Chlorovirus</taxon>
        <taxon>Chlorovirus conductrix</taxon>
        <taxon>Paramecium bursaria Chlorella virus A1</taxon>
    </lineage>
</organism>
<dbReference type="PIRSF" id="PIRSF000124">
    <property type="entry name" value="UDPglc_GDPman_dh"/>
    <property type="match status" value="1"/>
</dbReference>
<feature type="binding site" evidence="10">
    <location>
        <position position="120"/>
    </location>
    <ligand>
        <name>NAD(+)</name>
        <dbReference type="ChEBI" id="CHEBI:57540"/>
    </ligand>
</feature>
<dbReference type="InterPro" id="IPR008927">
    <property type="entry name" value="6-PGluconate_DH-like_C_sf"/>
</dbReference>
<evidence type="ECO:0000256" key="6">
    <source>
        <dbReference type="ARBA" id="ARBA00047473"/>
    </source>
</evidence>
<dbReference type="InterPro" id="IPR014027">
    <property type="entry name" value="UDP-Glc/GDP-Man_DH_C"/>
</dbReference>
<comment type="pathway">
    <text evidence="1">Nucleotide-sugar biosynthesis; UDP-alpha-D-glucuronate biosynthesis; UDP-alpha-D-glucuronate from UDP-alpha-D-glucose: step 1/1.</text>
</comment>
<dbReference type="InterPro" id="IPR028357">
    <property type="entry name" value="UDPglc_DH_bac"/>
</dbReference>
<proteinExistence type="inferred from homology"/>
<dbReference type="EC" id="1.1.1.22" evidence="3 7"/>
<evidence type="ECO:0000256" key="7">
    <source>
        <dbReference type="PIRNR" id="PIRNR000124"/>
    </source>
</evidence>
<dbReference type="PIRSF" id="PIRSF500134">
    <property type="entry name" value="UDPglc_DH_bac"/>
    <property type="match status" value="1"/>
</dbReference>
<evidence type="ECO:0000256" key="8">
    <source>
        <dbReference type="PIRSR" id="PIRSR500134-1"/>
    </source>
</evidence>
<evidence type="ECO:0000259" key="11">
    <source>
        <dbReference type="SMART" id="SM00984"/>
    </source>
</evidence>
<dbReference type="InterPro" id="IPR013328">
    <property type="entry name" value="6PGD_dom2"/>
</dbReference>
<dbReference type="InterPro" id="IPR036291">
    <property type="entry name" value="NAD(P)-bd_dom_sf"/>
</dbReference>
<dbReference type="UniPathway" id="UPA00038">
    <property type="reaction ID" value="UER00491"/>
</dbReference>
<feature type="binding site" evidence="9">
    <location>
        <position position="252"/>
    </location>
    <ligand>
        <name>substrate</name>
    </ligand>
</feature>
<dbReference type="Gene3D" id="3.40.50.720">
    <property type="entry name" value="NAD(P)-binding Rossmann-like Domain"/>
    <property type="match status" value="2"/>
</dbReference>
<comment type="catalytic activity">
    <reaction evidence="6 7">
        <text>UDP-alpha-D-glucose + 2 NAD(+) + H2O = UDP-alpha-D-glucuronate + 2 NADH + 3 H(+)</text>
        <dbReference type="Rhea" id="RHEA:23596"/>
        <dbReference type="ChEBI" id="CHEBI:15377"/>
        <dbReference type="ChEBI" id="CHEBI:15378"/>
        <dbReference type="ChEBI" id="CHEBI:57540"/>
        <dbReference type="ChEBI" id="CHEBI:57945"/>
        <dbReference type="ChEBI" id="CHEBI:58052"/>
        <dbReference type="ChEBI" id="CHEBI:58885"/>
        <dbReference type="EC" id="1.1.1.22"/>
    </reaction>
</comment>
<dbReference type="InterPro" id="IPR017476">
    <property type="entry name" value="UDP-Glc/GDP-Man"/>
</dbReference>
<dbReference type="SUPFAM" id="SSF51735">
    <property type="entry name" value="NAD(P)-binding Rossmann-fold domains"/>
    <property type="match status" value="1"/>
</dbReference>
<evidence type="ECO:0000313" key="12">
    <source>
        <dbReference type="EMBL" id="ABT14273.1"/>
    </source>
</evidence>
<dbReference type="SUPFAM" id="SSF52413">
    <property type="entry name" value="UDP-glucose/GDP-mannose dehydrogenase C-terminal domain"/>
    <property type="match status" value="1"/>
</dbReference>
<organismHost>
    <name type="scientific">Paramecium bursaria</name>
    <dbReference type="NCBI Taxonomy" id="74790"/>
</organismHost>
<sequence length="389" mass="43205">MAKNITVVGSGYVGSAMAALLSRGHNVTVLDISQERVDSLNNRKSPIEDKDIDEFLSDPNISIKATTQKSIAYADPEFVIIATPTDYDTNSGYFNTRSVDSVILDAKNMCPNAYIIIKSTIPIGFVDSIRTKYSISNIAFSPEFLREGRALYDNLYPSRIIVGDNAPQAIEFAEMLASASRIPDVPKIYMGSREAESVKLFANTYLAMRVSYFNELDTFALKHDLDASKIVEGVMLEPRIGSGYCNPSFGYGGYCFPKDTKQLHANFAGIPQSLIGAIVESNIVRKQAIIDDIASKNLKTIGIYRLAMKAGSDNCRDAAILDIMSQLRARGFVIKIHDKSFSSYQDYDIENNLEKFINECDIIVANRAPEEIRTLFGSKLFTRDIFFTD</sequence>
<comment type="similarity">
    <text evidence="2 7">Belongs to the UDP-glucose/GDP-mannose dehydrogenase family.</text>
</comment>
<name>A7IV99_PBCVM</name>
<keyword evidence="5 7" id="KW-0520">NAD</keyword>
<feature type="binding site" evidence="10">
    <location>
        <position position="316"/>
    </location>
    <ligand>
        <name>NAD(+)</name>
        <dbReference type="ChEBI" id="CHEBI:57540"/>
    </ligand>
</feature>
<dbReference type="Pfam" id="PF03720">
    <property type="entry name" value="UDPG_MGDP_dh_C"/>
    <property type="match status" value="1"/>
</dbReference>
<dbReference type="PANTHER" id="PTHR43750:SF2">
    <property type="entry name" value="UDP-GLUCOSE 6-DEHYDROGENASE"/>
    <property type="match status" value="1"/>
</dbReference>
<dbReference type="GO" id="GO:0003979">
    <property type="term" value="F:UDP-glucose 6-dehydrogenase activity"/>
    <property type="evidence" value="ECO:0007669"/>
    <property type="project" value="UniProtKB-EC"/>
</dbReference>
<evidence type="ECO:0000313" key="13">
    <source>
        <dbReference type="Proteomes" id="UP000246715"/>
    </source>
</evidence>
<protein>
    <recommendedName>
        <fullName evidence="3 7">UDP-glucose 6-dehydrogenase</fullName>
        <ecNumber evidence="3 7">1.1.1.22</ecNumber>
    </recommendedName>
</protein>
<gene>
    <name evidence="12" type="primary">M719L</name>
    <name evidence="12" type="ORF">MT325_M719L</name>
</gene>
<keyword evidence="4 7" id="KW-0560">Oxidoreductase</keyword>
<feature type="binding site" evidence="9">
    <location>
        <position position="309"/>
    </location>
    <ligand>
        <name>substrate</name>
    </ligand>
</feature>
<evidence type="ECO:0000256" key="5">
    <source>
        <dbReference type="ARBA" id="ARBA00023027"/>
    </source>
</evidence>
<dbReference type="InterPro" id="IPR001732">
    <property type="entry name" value="UDP-Glc/GDP-Man_DH_N"/>
</dbReference>
<dbReference type="Pfam" id="PF00984">
    <property type="entry name" value="UDPG_MGDP_dh"/>
    <property type="match status" value="1"/>
</dbReference>
<dbReference type="InterPro" id="IPR036220">
    <property type="entry name" value="UDP-Glc/GDP-Man_DH_C_sf"/>
</dbReference>
<feature type="domain" description="UDP-glucose/GDP-mannose dehydrogenase C-terminal" evidence="11">
    <location>
        <begin position="302"/>
        <end position="388"/>
    </location>
</feature>
<feature type="binding site" evidence="10">
    <location>
        <position position="36"/>
    </location>
    <ligand>
        <name>NAD(+)</name>
        <dbReference type="ChEBI" id="CHEBI:57540"/>
    </ligand>
</feature>
<feature type="binding site" evidence="10">
    <location>
        <position position="147"/>
    </location>
    <ligand>
        <name>NAD(+)</name>
        <dbReference type="ChEBI" id="CHEBI:57540"/>
    </ligand>
</feature>
<dbReference type="Gene3D" id="1.10.1040.10">
    <property type="entry name" value="N-(1-d-carboxylethyl)-l-norvaline Dehydrogenase, domain 2"/>
    <property type="match status" value="1"/>
</dbReference>
<dbReference type="InterPro" id="IPR014026">
    <property type="entry name" value="UDP-Glc/GDP-Man_DH_dimer"/>
</dbReference>
<feature type="binding site" evidence="9">
    <location>
        <position position="199"/>
    </location>
    <ligand>
        <name>substrate</name>
    </ligand>
</feature>
<feature type="binding site" evidence="10">
    <location>
        <position position="85"/>
    </location>
    <ligand>
        <name>NAD(+)</name>
        <dbReference type="ChEBI" id="CHEBI:57540"/>
    </ligand>
</feature>
<feature type="binding site" evidence="9">
    <location>
        <begin position="244"/>
        <end position="248"/>
    </location>
    <ligand>
        <name>substrate</name>
    </ligand>
</feature>
<reference evidence="12 13" key="1">
    <citation type="journal article" date="2007" name="Virology">
        <title>Sequence and annotation of the 314-kb MT325 and the 321-kb FR483 viruses that infect Chlorella Pbi.</title>
        <authorList>
            <person name="Fitzgerald L.A."/>
            <person name="Graves M.V."/>
            <person name="Li X."/>
            <person name="Feldblyum T."/>
            <person name="Hartigan J."/>
            <person name="Van Etten J.L."/>
        </authorList>
    </citation>
    <scope>NUCLEOTIDE SEQUENCE [LARGE SCALE GENOMIC DNA]</scope>
    <source>
        <strain evidence="12 13">MT325</strain>
    </source>
</reference>
<dbReference type="SUPFAM" id="SSF48179">
    <property type="entry name" value="6-phosphogluconate dehydrogenase C-terminal domain-like"/>
    <property type="match status" value="1"/>
</dbReference>
<dbReference type="GO" id="GO:0051287">
    <property type="term" value="F:NAD binding"/>
    <property type="evidence" value="ECO:0007669"/>
    <property type="project" value="InterPro"/>
</dbReference>
<dbReference type="GO" id="GO:0006065">
    <property type="term" value="P:UDP-glucuronate biosynthetic process"/>
    <property type="evidence" value="ECO:0007669"/>
    <property type="project" value="UniProtKB-UniPathway"/>
</dbReference>
<dbReference type="Proteomes" id="UP000246715">
    <property type="component" value="Segment"/>
</dbReference>
<evidence type="ECO:0000256" key="9">
    <source>
        <dbReference type="PIRSR" id="PIRSR500134-2"/>
    </source>
</evidence>
<evidence type="ECO:0000256" key="4">
    <source>
        <dbReference type="ARBA" id="ARBA00023002"/>
    </source>
</evidence>
<dbReference type="EMBL" id="DQ491001">
    <property type="protein sequence ID" value="ABT14273.1"/>
    <property type="molecule type" value="Genomic_DNA"/>
</dbReference>
<dbReference type="GO" id="GO:0000271">
    <property type="term" value="P:polysaccharide biosynthetic process"/>
    <property type="evidence" value="ECO:0007669"/>
    <property type="project" value="InterPro"/>
</dbReference>
<feature type="active site" description="Nucleophile" evidence="8">
    <location>
        <position position="255"/>
    </location>
</feature>
<feature type="binding site" evidence="9">
    <location>
        <position position="308"/>
    </location>
    <ligand>
        <name>substrate</name>
    </ligand>
</feature>
<dbReference type="PANTHER" id="PTHR43750">
    <property type="entry name" value="UDP-GLUCOSE 6-DEHYDROGENASE TUAD"/>
    <property type="match status" value="1"/>
</dbReference>
<feature type="binding site" evidence="9">
    <location>
        <begin position="144"/>
        <end position="147"/>
    </location>
    <ligand>
        <name>substrate</name>
    </ligand>
</feature>
<evidence type="ECO:0000256" key="1">
    <source>
        <dbReference type="ARBA" id="ARBA00004701"/>
    </source>
</evidence>
<evidence type="ECO:0000256" key="10">
    <source>
        <dbReference type="PIRSR" id="PIRSR500134-3"/>
    </source>
</evidence>
<dbReference type="Pfam" id="PF03721">
    <property type="entry name" value="UDPG_MGDP_dh_N"/>
    <property type="match status" value="1"/>
</dbReference>
<evidence type="ECO:0000256" key="3">
    <source>
        <dbReference type="ARBA" id="ARBA00012954"/>
    </source>
</evidence>
<dbReference type="SMART" id="SM00984">
    <property type="entry name" value="UDPG_MGDP_dh_C"/>
    <property type="match status" value="1"/>
</dbReference>
<evidence type="ECO:0000256" key="2">
    <source>
        <dbReference type="ARBA" id="ARBA00006601"/>
    </source>
</evidence>
<accession>A7IV99</accession>
<dbReference type="NCBIfam" id="TIGR03026">
    <property type="entry name" value="NDP-sugDHase"/>
    <property type="match status" value="1"/>
</dbReference>
<feature type="binding site" evidence="10">
    <location>
        <position position="258"/>
    </location>
    <ligand>
        <name>NAD(+)</name>
        <dbReference type="ChEBI" id="CHEBI:57540"/>
    </ligand>
</feature>
<feature type="binding site" evidence="10">
    <location>
        <position position="31"/>
    </location>
    <ligand>
        <name>NAD(+)</name>
        <dbReference type="ChEBI" id="CHEBI:57540"/>
    </ligand>
</feature>